<accession>A0A7C2FDD9</accession>
<reference evidence="1" key="1">
    <citation type="journal article" date="2020" name="mSystems">
        <title>Genome- and Community-Level Interaction Insights into Carbon Utilization and Element Cycling Functions of Hydrothermarchaeota in Hydrothermal Sediment.</title>
        <authorList>
            <person name="Zhou Z."/>
            <person name="Liu Y."/>
            <person name="Xu W."/>
            <person name="Pan J."/>
            <person name="Luo Z.H."/>
            <person name="Li M."/>
        </authorList>
    </citation>
    <scope>NUCLEOTIDE SEQUENCE [LARGE SCALE GENOMIC DNA]</scope>
    <source>
        <strain evidence="1">SpSt-23</strain>
    </source>
</reference>
<organism evidence="1">
    <name type="scientific">Thermosphaera aggregans</name>
    <dbReference type="NCBI Taxonomy" id="54254"/>
    <lineage>
        <taxon>Archaea</taxon>
        <taxon>Thermoproteota</taxon>
        <taxon>Thermoprotei</taxon>
        <taxon>Desulfurococcales</taxon>
        <taxon>Desulfurococcaceae</taxon>
        <taxon>Thermosphaera</taxon>
    </lineage>
</organism>
<proteinExistence type="predicted"/>
<dbReference type="AlphaFoldDB" id="A0A7C2FDD9"/>
<protein>
    <submittedName>
        <fullName evidence="1">Uncharacterized protein</fullName>
    </submittedName>
</protein>
<evidence type="ECO:0000313" key="1">
    <source>
        <dbReference type="EMBL" id="HEF87758.1"/>
    </source>
</evidence>
<dbReference type="EMBL" id="DSJT01000032">
    <property type="protein sequence ID" value="HEF87758.1"/>
    <property type="molecule type" value="Genomic_DNA"/>
</dbReference>
<gene>
    <name evidence="1" type="ORF">ENP55_05665</name>
</gene>
<comment type="caution">
    <text evidence="1">The sequence shown here is derived from an EMBL/GenBank/DDBJ whole genome shotgun (WGS) entry which is preliminary data.</text>
</comment>
<name>A0A7C2FDD9_9CREN</name>
<sequence length="172" mass="19610">MRGLFLQALGNSNTVFSVEPAGEYLLIRFNNLVVKLYAYKCVKQHEDFEEELELRELQPEKPAAILPLTMFKTPLQLVQAAVHYELYRSELSRFRNKGLLLLLLATGHSQISDLLSDLRARYSESSHYLMFSIDGEGFDKTGCEVFKDYVQSVDEDSRAVLVKNISSLLSLI</sequence>